<dbReference type="PROSITE" id="PS50011">
    <property type="entry name" value="PROTEIN_KINASE_DOM"/>
    <property type="match status" value="1"/>
</dbReference>
<dbReference type="CDD" id="cd14014">
    <property type="entry name" value="STKc_PknB_like"/>
    <property type="match status" value="1"/>
</dbReference>
<keyword evidence="2" id="KW-1185">Reference proteome</keyword>
<evidence type="ECO:0000313" key="1">
    <source>
        <dbReference type="EMBL" id="MET1253663.1"/>
    </source>
</evidence>
<protein>
    <submittedName>
        <fullName evidence="1">Protein kinase</fullName>
    </submittedName>
</protein>
<name>A0ABV2BNY5_9GAMM</name>
<dbReference type="EMBL" id="JBEVCJ010000001">
    <property type="protein sequence ID" value="MET1253663.1"/>
    <property type="molecule type" value="Genomic_DNA"/>
</dbReference>
<organism evidence="1 2">
    <name type="scientific">Aliikangiella maris</name>
    <dbReference type="NCBI Taxonomy" id="3162458"/>
    <lineage>
        <taxon>Bacteria</taxon>
        <taxon>Pseudomonadati</taxon>
        <taxon>Pseudomonadota</taxon>
        <taxon>Gammaproteobacteria</taxon>
        <taxon>Oceanospirillales</taxon>
        <taxon>Pleioneaceae</taxon>
        <taxon>Aliikangiella</taxon>
    </lineage>
</organism>
<proteinExistence type="predicted"/>
<dbReference type="SUPFAM" id="SSF56112">
    <property type="entry name" value="Protein kinase-like (PK-like)"/>
    <property type="match status" value="1"/>
</dbReference>
<dbReference type="InterPro" id="IPR000719">
    <property type="entry name" value="Prot_kinase_dom"/>
</dbReference>
<evidence type="ECO:0000313" key="2">
    <source>
        <dbReference type="Proteomes" id="UP001548189"/>
    </source>
</evidence>
<dbReference type="Gene3D" id="3.30.200.20">
    <property type="entry name" value="Phosphorylase Kinase, domain 1"/>
    <property type="match status" value="1"/>
</dbReference>
<dbReference type="PROSITE" id="PS00108">
    <property type="entry name" value="PROTEIN_KINASE_ST"/>
    <property type="match status" value="1"/>
</dbReference>
<dbReference type="PANTHER" id="PTHR43289:SF6">
    <property type="entry name" value="SERINE_THREONINE-PROTEIN KINASE NEKL-3"/>
    <property type="match status" value="1"/>
</dbReference>
<dbReference type="GO" id="GO:0016301">
    <property type="term" value="F:kinase activity"/>
    <property type="evidence" value="ECO:0007669"/>
    <property type="project" value="UniProtKB-KW"/>
</dbReference>
<dbReference type="Proteomes" id="UP001548189">
    <property type="component" value="Unassembled WGS sequence"/>
</dbReference>
<dbReference type="PANTHER" id="PTHR43289">
    <property type="entry name" value="MITOGEN-ACTIVATED PROTEIN KINASE KINASE KINASE 20-RELATED"/>
    <property type="match status" value="1"/>
</dbReference>
<dbReference type="InterPro" id="IPR011009">
    <property type="entry name" value="Kinase-like_dom_sf"/>
</dbReference>
<dbReference type="InterPro" id="IPR008271">
    <property type="entry name" value="Ser/Thr_kinase_AS"/>
</dbReference>
<dbReference type="SMART" id="SM00220">
    <property type="entry name" value="S_TKc"/>
    <property type="match status" value="1"/>
</dbReference>
<reference evidence="1 2" key="1">
    <citation type="submission" date="2024-06" db="EMBL/GenBank/DDBJ databases">
        <authorList>
            <person name="Li F."/>
        </authorList>
    </citation>
    <scope>NUCLEOTIDE SEQUENCE [LARGE SCALE GENOMIC DNA]</scope>
    <source>
        <strain evidence="1 2">GXAS 311</strain>
    </source>
</reference>
<keyword evidence="1" id="KW-0808">Transferase</keyword>
<comment type="caution">
    <text evidence="1">The sequence shown here is derived from an EMBL/GenBank/DDBJ whole genome shotgun (WGS) entry which is preliminary data.</text>
</comment>
<keyword evidence="1" id="KW-0418">Kinase</keyword>
<gene>
    <name evidence="1" type="ORF">ABVT43_00845</name>
</gene>
<accession>A0ABV2BNY5</accession>
<dbReference type="Pfam" id="PF00069">
    <property type="entry name" value="Pkinase"/>
    <property type="match status" value="1"/>
</dbReference>
<dbReference type="Gene3D" id="1.10.510.10">
    <property type="entry name" value="Transferase(Phosphotransferase) domain 1"/>
    <property type="match status" value="1"/>
</dbReference>
<sequence>MSAIEIPGYKIIRTLGVGGQATVYLALQQGFEREVALKVMSPALAADPSFGERFIREAKIVAKLSHKSIVTVYDVGESGNFYYLAMEYMPGEDLKSRIHKGMKTKECLSTIAKIARALHFAHQKGYIHRDVKSENILFDQDDEPVLTDFGIAKASNSSTQMTQTGKLIGTPEYMSPEQCRGKNIDGRTDLYSLGIILFEMLTRKVPFTGEDSVAVCIQHVTKPLPRLPARLNHYQWLIDSLLAKDPNQRIQTGEDLALAIGRFEKTGKTQEITQNIPSSAQSKMTGKRSSNSASLNNDFDDQSFRDNDSFTDSDLSTRQEEPEIIDDLHTEHRYLTQAENRKNNLPLFVGLTALALIGVAAFFTKQQWMPMIEPYLSNAASTDIASTRTEATSANNPVDADKPNQSAPNGVKDKAPDVASLLQEADALVQFVPHKIADMKKALKLISAVNALEKDNKNAQLIYQNILSTSLLEATALAEKEDFVAAEEWISLVKFENPKYALLAATTSNIEQLKQVHSAAENERLSQQTKIDELIQKGQTALNENRLSSPSKDNAIEYFEMVLKLQPDNNLAQQGLLDVTAAYESLVKKAIADESFTKAKALLSRFNNLSNEQPKKIQLRQALSQAEKKYLAEQAKRKEQAALAEKIRQQENARQERLSDPIVQMQLLGNLDSAKSLEAQDVLVMPEENNAVSKYRAVLNIDDRNVEAKAGLTRIENKILSQLQRLITQKNRVEAEQWLTRLKLFQDNHPQFDNLASQVSELPLMTESLIDDEQSAKNPDEQMDTEDAVSEKQLIDKQTVKQTDNLEKSNLEKNNLEQNKTKQDKQDKTEHDKTVHDKTEQSIDSEKNIAPLMDGEKSQTDMLIEQEIQNDAAELEQSLRKSTRSVDKSESKK</sequence>